<evidence type="ECO:0000256" key="2">
    <source>
        <dbReference type="ARBA" id="ARBA00023125"/>
    </source>
</evidence>
<sequence length="340" mass="37620">MAEPMVRYWDVQEFTPEDRADAVRTVIANITGRVEIDFPVPGRRVEARGVTSDLGPLTVCTVRSNATLVRHNARYATDELEPSIFLGLQMSGSSTVTQADHETRVRPGDLVLYQSTLPYIVADRNGIGQHFFRIPVSRLALPQALFSQVSAVSLSPGDPIAELTASHLRQLATAHARFDGPGVEALGQPSIDLLRAVITTHLDAVHLTKESLQSTLLLRILEYARAHLAEPGLNAAQIAAAHHMSVRRLYKVMAEGGISLADWIRTHRLEECRNEFRRPTARLTTIETVARRWGFTDMSNFGRIFRAAYGVSPREWRLLTAGEQPATPDADAQIVHAPLQ</sequence>
<dbReference type="Proteomes" id="UP001550044">
    <property type="component" value="Unassembled WGS sequence"/>
</dbReference>
<comment type="caution">
    <text evidence="5">The sequence shown here is derived from an EMBL/GenBank/DDBJ whole genome shotgun (WGS) entry which is preliminary data.</text>
</comment>
<dbReference type="InterPro" id="IPR020449">
    <property type="entry name" value="Tscrpt_reg_AraC-type_HTH"/>
</dbReference>
<dbReference type="InterPro" id="IPR018060">
    <property type="entry name" value="HTH_AraC"/>
</dbReference>
<evidence type="ECO:0000313" key="5">
    <source>
        <dbReference type="EMBL" id="MET8437932.1"/>
    </source>
</evidence>
<dbReference type="InterPro" id="IPR009057">
    <property type="entry name" value="Homeodomain-like_sf"/>
</dbReference>
<keyword evidence="3" id="KW-0804">Transcription</keyword>
<dbReference type="PRINTS" id="PR00032">
    <property type="entry name" value="HTHARAC"/>
</dbReference>
<dbReference type="PROSITE" id="PS01124">
    <property type="entry name" value="HTH_ARAC_FAMILY_2"/>
    <property type="match status" value="1"/>
</dbReference>
<dbReference type="Pfam" id="PF14525">
    <property type="entry name" value="AraC_binding_2"/>
    <property type="match status" value="1"/>
</dbReference>
<dbReference type="RefSeq" id="WP_356505093.1">
    <property type="nucleotide sequence ID" value="NZ_JBEXIP010000047.1"/>
</dbReference>
<feature type="domain" description="HTH araC/xylS-type" evidence="4">
    <location>
        <begin position="218"/>
        <end position="319"/>
    </location>
</feature>
<keyword evidence="1" id="KW-0805">Transcription regulation</keyword>
<dbReference type="InterPro" id="IPR035418">
    <property type="entry name" value="AraC-bd_2"/>
</dbReference>
<evidence type="ECO:0000256" key="1">
    <source>
        <dbReference type="ARBA" id="ARBA00023015"/>
    </source>
</evidence>
<proteinExistence type="predicted"/>
<organism evidence="5 6">
    <name type="scientific">Streptomyces sp. 900116325</name>
    <dbReference type="NCBI Taxonomy" id="3154295"/>
    <lineage>
        <taxon>Bacteria</taxon>
        <taxon>Bacillati</taxon>
        <taxon>Actinomycetota</taxon>
        <taxon>Actinomycetes</taxon>
        <taxon>Kitasatosporales</taxon>
        <taxon>Streptomycetaceae</taxon>
        <taxon>Streptomyces</taxon>
    </lineage>
</organism>
<dbReference type="EMBL" id="JBEXIP010000047">
    <property type="protein sequence ID" value="MET8437932.1"/>
    <property type="molecule type" value="Genomic_DNA"/>
</dbReference>
<accession>A0ABV2UJA0</accession>
<dbReference type="PANTHER" id="PTHR46796">
    <property type="entry name" value="HTH-TYPE TRANSCRIPTIONAL ACTIVATOR RHAS-RELATED"/>
    <property type="match status" value="1"/>
</dbReference>
<dbReference type="Gene3D" id="1.10.10.60">
    <property type="entry name" value="Homeodomain-like"/>
    <property type="match status" value="1"/>
</dbReference>
<gene>
    <name evidence="5" type="ORF">ABZV61_35290</name>
</gene>
<evidence type="ECO:0000313" key="6">
    <source>
        <dbReference type="Proteomes" id="UP001550044"/>
    </source>
</evidence>
<evidence type="ECO:0000259" key="4">
    <source>
        <dbReference type="PROSITE" id="PS01124"/>
    </source>
</evidence>
<evidence type="ECO:0000256" key="3">
    <source>
        <dbReference type="ARBA" id="ARBA00023163"/>
    </source>
</evidence>
<dbReference type="Pfam" id="PF12833">
    <property type="entry name" value="HTH_18"/>
    <property type="match status" value="1"/>
</dbReference>
<name>A0ABV2UJA0_9ACTN</name>
<reference evidence="5 6" key="1">
    <citation type="submission" date="2024-06" db="EMBL/GenBank/DDBJ databases">
        <title>The Natural Products Discovery Center: Release of the First 8490 Sequenced Strains for Exploring Actinobacteria Biosynthetic Diversity.</title>
        <authorList>
            <person name="Kalkreuter E."/>
            <person name="Kautsar S.A."/>
            <person name="Yang D."/>
            <person name="Bader C.D."/>
            <person name="Teijaro C.N."/>
            <person name="Fluegel L."/>
            <person name="Davis C.M."/>
            <person name="Simpson J.R."/>
            <person name="Lauterbach L."/>
            <person name="Steele A.D."/>
            <person name="Gui C."/>
            <person name="Meng S."/>
            <person name="Li G."/>
            <person name="Viehrig K."/>
            <person name="Ye F."/>
            <person name="Su P."/>
            <person name="Kiefer A.F."/>
            <person name="Nichols A."/>
            <person name="Cepeda A.J."/>
            <person name="Yan W."/>
            <person name="Fan B."/>
            <person name="Jiang Y."/>
            <person name="Adhikari A."/>
            <person name="Zheng C.-J."/>
            <person name="Schuster L."/>
            <person name="Cowan T.M."/>
            <person name="Smanski M.J."/>
            <person name="Chevrette M.G."/>
            <person name="De Carvalho L.P.S."/>
            <person name="Shen B."/>
        </authorList>
    </citation>
    <scope>NUCLEOTIDE SEQUENCE [LARGE SCALE GENOMIC DNA]</scope>
    <source>
        <strain evidence="5 6">NPDC005137</strain>
    </source>
</reference>
<protein>
    <submittedName>
        <fullName evidence="5">Helix-turn-helix domain-containing protein</fullName>
    </submittedName>
</protein>
<dbReference type="PANTHER" id="PTHR46796:SF6">
    <property type="entry name" value="ARAC SUBFAMILY"/>
    <property type="match status" value="1"/>
</dbReference>
<dbReference type="SMART" id="SM00342">
    <property type="entry name" value="HTH_ARAC"/>
    <property type="match status" value="1"/>
</dbReference>
<keyword evidence="2" id="KW-0238">DNA-binding</keyword>
<dbReference type="InterPro" id="IPR050204">
    <property type="entry name" value="AraC_XylS_family_regulators"/>
</dbReference>
<keyword evidence="6" id="KW-1185">Reference proteome</keyword>
<dbReference type="SUPFAM" id="SSF46689">
    <property type="entry name" value="Homeodomain-like"/>
    <property type="match status" value="1"/>
</dbReference>